<dbReference type="Gramene" id="OBART09G11410.1">
    <property type="protein sequence ID" value="OBART09G11410.1"/>
    <property type="gene ID" value="OBART09G11410"/>
</dbReference>
<feature type="compositionally biased region" description="Low complexity" evidence="1">
    <location>
        <begin position="32"/>
        <end position="47"/>
    </location>
</feature>
<dbReference type="HOGENOM" id="CLU_2007427_0_0_1"/>
<feature type="region of interest" description="Disordered" evidence="1">
    <location>
        <begin position="22"/>
        <end position="47"/>
    </location>
</feature>
<reference evidence="2" key="2">
    <citation type="submission" date="2015-03" db="UniProtKB">
        <authorList>
            <consortium name="EnsemblPlants"/>
        </authorList>
    </citation>
    <scope>IDENTIFICATION</scope>
</reference>
<keyword evidence="3" id="KW-1185">Reference proteome</keyword>
<reference evidence="2" key="1">
    <citation type="journal article" date="2009" name="Rice">
        <title>De Novo Next Generation Sequencing of Plant Genomes.</title>
        <authorList>
            <person name="Rounsley S."/>
            <person name="Marri P.R."/>
            <person name="Yu Y."/>
            <person name="He R."/>
            <person name="Sisneros N."/>
            <person name="Goicoechea J.L."/>
            <person name="Lee S.J."/>
            <person name="Angelova A."/>
            <person name="Kudrna D."/>
            <person name="Luo M."/>
            <person name="Affourtit J."/>
            <person name="Desany B."/>
            <person name="Knight J."/>
            <person name="Niazi F."/>
            <person name="Egholm M."/>
            <person name="Wing R.A."/>
        </authorList>
    </citation>
    <scope>NUCLEOTIDE SEQUENCE [LARGE SCALE GENOMIC DNA]</scope>
    <source>
        <strain evidence="2">cv. IRGC 105608</strain>
    </source>
</reference>
<proteinExistence type="predicted"/>
<dbReference type="AlphaFoldDB" id="A0A0D3H781"/>
<sequence length="124" mass="12629">MAAEAALEPNQEFLEACMPSASSIGQGGVPPRAAARSATTTSGGSTARDLRRAEAAVLLYDGRRVSDGCAHVRELCIACVVVSHVASEAPRRGGGGEVPVRCAALSRTSTATATPSCTPEDCKN</sequence>
<organism evidence="2">
    <name type="scientific">Oryza barthii</name>
    <dbReference type="NCBI Taxonomy" id="65489"/>
    <lineage>
        <taxon>Eukaryota</taxon>
        <taxon>Viridiplantae</taxon>
        <taxon>Streptophyta</taxon>
        <taxon>Embryophyta</taxon>
        <taxon>Tracheophyta</taxon>
        <taxon>Spermatophyta</taxon>
        <taxon>Magnoliopsida</taxon>
        <taxon>Liliopsida</taxon>
        <taxon>Poales</taxon>
        <taxon>Poaceae</taxon>
        <taxon>BOP clade</taxon>
        <taxon>Oryzoideae</taxon>
        <taxon>Oryzeae</taxon>
        <taxon>Oryzinae</taxon>
        <taxon>Oryza</taxon>
    </lineage>
</organism>
<dbReference type="Proteomes" id="UP000026960">
    <property type="component" value="Chromosome 9"/>
</dbReference>
<dbReference type="PaxDb" id="65489-OBART09G11410.1"/>
<protein>
    <submittedName>
        <fullName evidence="2">Uncharacterized protein</fullName>
    </submittedName>
</protein>
<evidence type="ECO:0000256" key="1">
    <source>
        <dbReference type="SAM" id="MobiDB-lite"/>
    </source>
</evidence>
<evidence type="ECO:0000313" key="2">
    <source>
        <dbReference type="EnsemblPlants" id="OBART09G11410.1"/>
    </source>
</evidence>
<evidence type="ECO:0000313" key="3">
    <source>
        <dbReference type="Proteomes" id="UP000026960"/>
    </source>
</evidence>
<dbReference type="EnsemblPlants" id="OBART09G11410.1">
    <property type="protein sequence ID" value="OBART09G11410.1"/>
    <property type="gene ID" value="OBART09G11410"/>
</dbReference>
<name>A0A0D3H781_9ORYZ</name>
<accession>A0A0D3H781</accession>